<name>A0A423PEV1_9GAMM</name>
<dbReference type="GO" id="GO:0000270">
    <property type="term" value="P:peptidoglycan metabolic process"/>
    <property type="evidence" value="ECO:0007669"/>
    <property type="project" value="TreeGrafter"/>
</dbReference>
<dbReference type="InterPro" id="IPR012338">
    <property type="entry name" value="Beta-lactam/transpept-like"/>
</dbReference>
<dbReference type="PANTHER" id="PTHR30023:SF0">
    <property type="entry name" value="PENICILLIN-SENSITIVE CARBOXYPEPTIDASE A"/>
    <property type="match status" value="1"/>
</dbReference>
<dbReference type="SUPFAM" id="SSF56601">
    <property type="entry name" value="beta-lactamase/transpeptidase-like"/>
    <property type="match status" value="1"/>
</dbReference>
<dbReference type="PANTHER" id="PTHR30023">
    <property type="entry name" value="D-ALANYL-D-ALANINE CARBOXYPEPTIDASE"/>
    <property type="match status" value="1"/>
</dbReference>
<evidence type="ECO:0000256" key="1">
    <source>
        <dbReference type="ARBA" id="ARBA00006096"/>
    </source>
</evidence>
<dbReference type="Gene3D" id="3.40.710.10">
    <property type="entry name" value="DD-peptidase/beta-lactamase superfamily"/>
    <property type="match status" value="2"/>
</dbReference>
<dbReference type="NCBIfam" id="TIGR00666">
    <property type="entry name" value="PBP4"/>
    <property type="match status" value="1"/>
</dbReference>
<dbReference type="FunCoup" id="A0A423PEV1">
    <property type="interactions" value="225"/>
</dbReference>
<dbReference type="EMBL" id="AYKG01000068">
    <property type="protein sequence ID" value="ROO24096.1"/>
    <property type="molecule type" value="Genomic_DNA"/>
</dbReference>
<proteinExistence type="inferred from homology"/>
<dbReference type="InParanoid" id="A0A423PEV1"/>
<protein>
    <submittedName>
        <fullName evidence="4">D-alanyl-D-alanine carboxypeptidase</fullName>
    </submittedName>
</protein>
<dbReference type="GO" id="GO:0004185">
    <property type="term" value="F:serine-type carboxypeptidase activity"/>
    <property type="evidence" value="ECO:0007669"/>
    <property type="project" value="InterPro"/>
</dbReference>
<keyword evidence="4" id="KW-0121">Carboxypeptidase</keyword>
<keyword evidence="5" id="KW-1185">Reference proteome</keyword>
<comment type="similarity">
    <text evidence="1">Belongs to the peptidase S13 family.</text>
</comment>
<dbReference type="AlphaFoldDB" id="A0A423PEV1"/>
<feature type="signal peptide" evidence="3">
    <location>
        <begin position="1"/>
        <end position="36"/>
    </location>
</feature>
<reference evidence="4 5" key="1">
    <citation type="submission" date="2013-10" db="EMBL/GenBank/DDBJ databases">
        <title>Salinisphaera japonica YTM-1 Genome Sequencing.</title>
        <authorList>
            <person name="Lai Q."/>
            <person name="Li C."/>
            <person name="Shao Z."/>
        </authorList>
    </citation>
    <scope>NUCLEOTIDE SEQUENCE [LARGE SCALE GENOMIC DNA]</scope>
    <source>
        <strain evidence="4 5">YTM-1</strain>
    </source>
</reference>
<comment type="caution">
    <text evidence="4">The sequence shown here is derived from an EMBL/GenBank/DDBJ whole genome shotgun (WGS) entry which is preliminary data.</text>
</comment>
<dbReference type="Gene3D" id="3.50.80.20">
    <property type="entry name" value="D-Ala-D-Ala carboxypeptidase C, peptidase S13"/>
    <property type="match status" value="1"/>
</dbReference>
<organism evidence="4 5">
    <name type="scientific">Salinisphaera japonica YTM-1</name>
    <dbReference type="NCBI Taxonomy" id="1209778"/>
    <lineage>
        <taxon>Bacteria</taxon>
        <taxon>Pseudomonadati</taxon>
        <taxon>Pseudomonadota</taxon>
        <taxon>Gammaproteobacteria</taxon>
        <taxon>Salinisphaerales</taxon>
        <taxon>Salinisphaeraceae</taxon>
        <taxon>Salinisphaera</taxon>
    </lineage>
</organism>
<evidence type="ECO:0000313" key="4">
    <source>
        <dbReference type="EMBL" id="ROO24096.1"/>
    </source>
</evidence>
<evidence type="ECO:0000256" key="3">
    <source>
        <dbReference type="SAM" id="SignalP"/>
    </source>
</evidence>
<accession>A0A423PEV1</accession>
<dbReference type="InterPro" id="IPR000667">
    <property type="entry name" value="Peptidase_S13"/>
</dbReference>
<feature type="chain" id="PRO_5019063161" evidence="3">
    <location>
        <begin position="37"/>
        <end position="505"/>
    </location>
</feature>
<gene>
    <name evidence="4" type="ORF">SAJA_14540</name>
</gene>
<sequence length="505" mass="53237">MLDRVVFVLSRSFMPGRVARAASLALCLGAGGSALAAPMALSNLASLNRHAQVSAFVMKLSDRSVIAELNANQRLRPASASKLYAASAALQQFGPDHRFTSRFTSQAPIAGSTLNGDLVFVGGGDPALDTPALRTLVARLSGRGISTITGDLVIDDGLFGPVPCLTTDRCSAQRRSSHAYSAPLSAAGVNFGTVNVTLYPGESPDQNSRVVLQPAELPGYRIDNRVDTVARGGNAGVSAWRTYESGVSTLHLRGNLPVGYGAYDFQRGVTGPAQETANMLATLLREAGIRVQGAVRTQSTDYDSHGALLARIESDTLAEQLIPMLAYSNNYMADTLTLDVAADSGYNLPLTLPRASQALEALADRADAFAYGSAGNGSDAAFTSGSGLSLDNNISARDLVALLDYMYHQDALFPAFYGAIPVPLSAPSRTLKRGNFDFQTRIVAKTGTLSEPVTVRALAGYLRLSDGGFAAFGILINGTKDDPALTYQQTVTAYQHDLEAILAAY</sequence>
<dbReference type="Proteomes" id="UP000285310">
    <property type="component" value="Unassembled WGS sequence"/>
</dbReference>
<keyword evidence="4" id="KW-0645">Protease</keyword>
<evidence type="ECO:0000256" key="2">
    <source>
        <dbReference type="ARBA" id="ARBA00022801"/>
    </source>
</evidence>
<keyword evidence="2" id="KW-0378">Hydrolase</keyword>
<dbReference type="GO" id="GO:0006508">
    <property type="term" value="P:proteolysis"/>
    <property type="evidence" value="ECO:0007669"/>
    <property type="project" value="InterPro"/>
</dbReference>
<dbReference type="Pfam" id="PF02113">
    <property type="entry name" value="Peptidase_S13"/>
    <property type="match status" value="1"/>
</dbReference>
<evidence type="ECO:0000313" key="5">
    <source>
        <dbReference type="Proteomes" id="UP000285310"/>
    </source>
</evidence>
<keyword evidence="3" id="KW-0732">Signal</keyword>
<dbReference type="PRINTS" id="PR00922">
    <property type="entry name" value="DADACBPTASE3"/>
</dbReference>